<dbReference type="OrthoDB" id="67965at2759"/>
<proteinExistence type="predicted"/>
<dbReference type="Proteomes" id="UP000192257">
    <property type="component" value="Unassembled WGS sequence"/>
</dbReference>
<evidence type="ECO:0000313" key="1">
    <source>
        <dbReference type="EMBL" id="ORC85766.1"/>
    </source>
</evidence>
<sequence length="106" mass="12022">MSKDTLESEKKNKLPFLLEKWLSFVDYMSADFLGGPRVLKLSHVVNFQKGSTLLVCLLMMKQANNYSATATTYTALHGGYGLCWLLKELIFPDPKWQRSITIGSVF</sequence>
<dbReference type="GeneID" id="39988759"/>
<comment type="caution">
    <text evidence="1">The sequence shown here is derived from an EMBL/GenBank/DDBJ whole genome shotgun (WGS) entry which is preliminary data.</text>
</comment>
<dbReference type="EMBL" id="NBCO01000033">
    <property type="protein sequence ID" value="ORC85766.1"/>
    <property type="molecule type" value="Genomic_DNA"/>
</dbReference>
<feature type="non-terminal residue" evidence="1">
    <location>
        <position position="106"/>
    </location>
</feature>
<evidence type="ECO:0000313" key="2">
    <source>
        <dbReference type="Proteomes" id="UP000192257"/>
    </source>
</evidence>
<name>A0A1X0NM28_9TRYP</name>
<keyword evidence="2" id="KW-1185">Reference proteome</keyword>
<dbReference type="AlphaFoldDB" id="A0A1X0NM28"/>
<organism evidence="1 2">
    <name type="scientific">Trypanosoma theileri</name>
    <dbReference type="NCBI Taxonomy" id="67003"/>
    <lineage>
        <taxon>Eukaryota</taxon>
        <taxon>Discoba</taxon>
        <taxon>Euglenozoa</taxon>
        <taxon>Kinetoplastea</taxon>
        <taxon>Metakinetoplastina</taxon>
        <taxon>Trypanosomatida</taxon>
        <taxon>Trypanosomatidae</taxon>
        <taxon>Trypanosoma</taxon>
    </lineage>
</organism>
<dbReference type="VEuPathDB" id="TriTrypDB:TM35_000332230"/>
<dbReference type="RefSeq" id="XP_028879832.1">
    <property type="nucleotide sequence ID" value="XM_029028979.1"/>
</dbReference>
<reference evidence="1 2" key="1">
    <citation type="submission" date="2017-03" db="EMBL/GenBank/DDBJ databases">
        <title>An alternative strategy for trypanosome survival in the mammalian bloodstream revealed through genome and transcriptome analysis of the ubiquitous bovine parasite Trypanosoma (Megatrypanum) theileri.</title>
        <authorList>
            <person name="Kelly S."/>
            <person name="Ivens A."/>
            <person name="Mott A."/>
            <person name="O'Neill E."/>
            <person name="Emms D."/>
            <person name="Macleod O."/>
            <person name="Voorheis P."/>
            <person name="Matthews J."/>
            <person name="Matthews K."/>
            <person name="Carrington M."/>
        </authorList>
    </citation>
    <scope>NUCLEOTIDE SEQUENCE [LARGE SCALE GENOMIC DNA]</scope>
    <source>
        <strain evidence="1">Edinburgh</strain>
    </source>
</reference>
<accession>A0A1X0NM28</accession>
<gene>
    <name evidence="1" type="ORF">TM35_000332230</name>
</gene>
<protein>
    <submittedName>
        <fullName evidence="1">Putative C-14 sterol reductase</fullName>
    </submittedName>
</protein>